<comment type="subcellular location">
    <subcellularLocation>
        <location evidence="1">Membrane</location>
        <topology evidence="1">Multi-pass membrane protein</topology>
    </subcellularLocation>
</comment>
<comment type="caution">
    <text evidence="7">The sequence shown here is derived from an EMBL/GenBank/DDBJ whole genome shotgun (WGS) entry which is preliminary data.</text>
</comment>
<evidence type="ECO:0000313" key="7">
    <source>
        <dbReference type="EMBL" id="PJF46822.1"/>
    </source>
</evidence>
<feature type="transmembrane region" description="Helical" evidence="6">
    <location>
        <begin position="276"/>
        <end position="296"/>
    </location>
</feature>
<feature type="transmembrane region" description="Helical" evidence="6">
    <location>
        <begin position="214"/>
        <end position="244"/>
    </location>
</feature>
<reference evidence="7 8" key="1">
    <citation type="submission" date="2017-11" db="EMBL/GenBank/DDBJ databases">
        <title>Evolution of Phototrophy in the Chloroflexi Phylum Driven by Horizontal Gene Transfer.</title>
        <authorList>
            <person name="Ward L.M."/>
            <person name="Hemp J."/>
            <person name="Shih P.M."/>
            <person name="Mcglynn S.E."/>
            <person name="Fischer W."/>
        </authorList>
    </citation>
    <scope>NUCLEOTIDE SEQUENCE [LARGE SCALE GENOMIC DNA]</scope>
    <source>
        <strain evidence="7">JP3_7</strain>
    </source>
</reference>
<dbReference type="InterPro" id="IPR002794">
    <property type="entry name" value="DUF92_TMEM19"/>
</dbReference>
<dbReference type="EMBL" id="PGTN01000091">
    <property type="protein sequence ID" value="PJF46822.1"/>
    <property type="molecule type" value="Genomic_DNA"/>
</dbReference>
<evidence type="ECO:0000256" key="5">
    <source>
        <dbReference type="ARBA" id="ARBA00023136"/>
    </source>
</evidence>
<evidence type="ECO:0000313" key="8">
    <source>
        <dbReference type="Proteomes" id="UP000230790"/>
    </source>
</evidence>
<accession>A0A2M8QAK5</accession>
<gene>
    <name evidence="7" type="ORF">CUN48_11820</name>
</gene>
<dbReference type="GO" id="GO:0016020">
    <property type="term" value="C:membrane"/>
    <property type="evidence" value="ECO:0007669"/>
    <property type="project" value="UniProtKB-SubCell"/>
</dbReference>
<sequence length="300" mass="31642">MVESTATDAVLFRLALGLFISASIGLLAYWRRSLARSGVLGAIVTGTLIFGFGGWIAGLLLIAFFVSSSLLSHFKENNVRKQRAAEMFDKGSQRDLAQALANGGAAAGWAVLSWLAREQPATADALYAAMVGALAAVNADTWATELGVLSRSSPRLITQLHQRVAPGTSGGITALGTGAATSGAAFIGLCYVVFTVLYRAITGPADAPDASSHFLAVIIAATIAGLAGSLFDSLLGATVQAMYYSKRRDKETEKRFERDGTPNRLIRGWPWLNNDWVNFLASLFGAAVAAGIWIIATGNR</sequence>
<keyword evidence="5 6" id="KW-0472">Membrane</keyword>
<evidence type="ECO:0000256" key="3">
    <source>
        <dbReference type="ARBA" id="ARBA00022692"/>
    </source>
</evidence>
<dbReference type="PANTHER" id="PTHR13353:SF5">
    <property type="entry name" value="TRANSMEMBRANE PROTEIN 19"/>
    <property type="match status" value="1"/>
</dbReference>
<keyword evidence="3 6" id="KW-0812">Transmembrane</keyword>
<evidence type="ECO:0000256" key="1">
    <source>
        <dbReference type="ARBA" id="ARBA00004141"/>
    </source>
</evidence>
<dbReference type="AlphaFoldDB" id="A0A2M8QAK5"/>
<feature type="transmembrane region" description="Helical" evidence="6">
    <location>
        <begin position="12"/>
        <end position="30"/>
    </location>
</feature>
<dbReference type="Proteomes" id="UP000230790">
    <property type="component" value="Unassembled WGS sequence"/>
</dbReference>
<organism evidence="7 8">
    <name type="scientific">Candidatus Thermofonsia Clade 3 bacterium</name>
    <dbReference type="NCBI Taxonomy" id="2364212"/>
    <lineage>
        <taxon>Bacteria</taxon>
        <taxon>Bacillati</taxon>
        <taxon>Chloroflexota</taxon>
        <taxon>Candidatus Thermofontia</taxon>
        <taxon>Candidatus Thermofonsia Clade 3</taxon>
    </lineage>
</organism>
<evidence type="ECO:0000256" key="4">
    <source>
        <dbReference type="ARBA" id="ARBA00022989"/>
    </source>
</evidence>
<evidence type="ECO:0000256" key="2">
    <source>
        <dbReference type="ARBA" id="ARBA00009012"/>
    </source>
</evidence>
<comment type="similarity">
    <text evidence="2">Belongs to the TMEM19 family.</text>
</comment>
<feature type="transmembrane region" description="Helical" evidence="6">
    <location>
        <begin position="170"/>
        <end position="194"/>
    </location>
</feature>
<dbReference type="PANTHER" id="PTHR13353">
    <property type="entry name" value="TRANSMEMBRANE PROTEIN 19"/>
    <property type="match status" value="1"/>
</dbReference>
<name>A0A2M8QAK5_9CHLR</name>
<keyword evidence="4 6" id="KW-1133">Transmembrane helix</keyword>
<proteinExistence type="inferred from homology"/>
<dbReference type="Pfam" id="PF01940">
    <property type="entry name" value="DUF92"/>
    <property type="match status" value="1"/>
</dbReference>
<protein>
    <submittedName>
        <fullName evidence="7">DUF92 domain-containing protein</fullName>
    </submittedName>
</protein>
<feature type="transmembrane region" description="Helical" evidence="6">
    <location>
        <begin position="42"/>
        <end position="66"/>
    </location>
</feature>
<evidence type="ECO:0000256" key="6">
    <source>
        <dbReference type="SAM" id="Phobius"/>
    </source>
</evidence>